<evidence type="ECO:0008006" key="3">
    <source>
        <dbReference type="Google" id="ProtNLM"/>
    </source>
</evidence>
<organism evidence="1 2">
    <name type="scientific">Periplaneta americana</name>
    <name type="common">American cockroach</name>
    <name type="synonym">Blatta americana</name>
    <dbReference type="NCBI Taxonomy" id="6978"/>
    <lineage>
        <taxon>Eukaryota</taxon>
        <taxon>Metazoa</taxon>
        <taxon>Ecdysozoa</taxon>
        <taxon>Arthropoda</taxon>
        <taxon>Hexapoda</taxon>
        <taxon>Insecta</taxon>
        <taxon>Pterygota</taxon>
        <taxon>Neoptera</taxon>
        <taxon>Polyneoptera</taxon>
        <taxon>Dictyoptera</taxon>
        <taxon>Blattodea</taxon>
        <taxon>Blattoidea</taxon>
        <taxon>Blattidae</taxon>
        <taxon>Blattinae</taxon>
        <taxon>Periplaneta</taxon>
    </lineage>
</organism>
<keyword evidence="2" id="KW-1185">Reference proteome</keyword>
<accession>A0ABQ8RX71</accession>
<name>A0ABQ8RX71_PERAM</name>
<proteinExistence type="predicted"/>
<reference evidence="1 2" key="1">
    <citation type="journal article" date="2022" name="Allergy">
        <title>Genome assembly and annotation of Periplaneta americana reveal a comprehensive cockroach allergen profile.</title>
        <authorList>
            <person name="Wang L."/>
            <person name="Xiong Q."/>
            <person name="Saelim N."/>
            <person name="Wang L."/>
            <person name="Nong W."/>
            <person name="Wan A.T."/>
            <person name="Shi M."/>
            <person name="Liu X."/>
            <person name="Cao Q."/>
            <person name="Hui J.H.L."/>
            <person name="Sookrung N."/>
            <person name="Leung T.F."/>
            <person name="Tungtrongchitr A."/>
            <person name="Tsui S.K.W."/>
        </authorList>
    </citation>
    <scope>NUCLEOTIDE SEQUENCE [LARGE SCALE GENOMIC DNA]</scope>
    <source>
        <strain evidence="1">PWHHKU_190912</strain>
    </source>
</reference>
<comment type="caution">
    <text evidence="1">The sequence shown here is derived from an EMBL/GenBank/DDBJ whole genome shotgun (WGS) entry which is preliminary data.</text>
</comment>
<dbReference type="EMBL" id="JAJSOF020000040">
    <property type="protein sequence ID" value="KAJ4426328.1"/>
    <property type="molecule type" value="Genomic_DNA"/>
</dbReference>
<evidence type="ECO:0000313" key="1">
    <source>
        <dbReference type="EMBL" id="KAJ4426328.1"/>
    </source>
</evidence>
<gene>
    <name evidence="1" type="ORF">ANN_27142</name>
</gene>
<dbReference type="Proteomes" id="UP001148838">
    <property type="component" value="Unassembled WGS sequence"/>
</dbReference>
<protein>
    <recommendedName>
        <fullName evidence="3">Per a allergen</fullName>
    </recommendedName>
</protein>
<evidence type="ECO:0000313" key="2">
    <source>
        <dbReference type="Proteomes" id="UP001148838"/>
    </source>
</evidence>
<sequence length="118" mass="13390">MGLLGYFQNYEKCFFRSSLSPLSVPSRSSFWRPLQAEELSEQYSEEDNTKLRAQFHSLTAPAFVPEEGTVDAFENLEATAVDELILVVFNYVEGNYVKGSRRGRCRVANVSPGRMELL</sequence>